<dbReference type="OrthoDB" id="409956at2759"/>
<dbReference type="PROSITE" id="PS50802">
    <property type="entry name" value="OTU"/>
    <property type="match status" value="1"/>
</dbReference>
<accession>X6N479</accession>
<dbReference type="InterPro" id="IPR003323">
    <property type="entry name" value="OTU_dom"/>
</dbReference>
<protein>
    <recommendedName>
        <fullName evidence="1">OTU domain-containing protein</fullName>
    </recommendedName>
</protein>
<dbReference type="SUPFAM" id="SSF54001">
    <property type="entry name" value="Cysteine proteinases"/>
    <property type="match status" value="1"/>
</dbReference>
<dbReference type="AlphaFoldDB" id="X6N479"/>
<keyword evidence="3" id="KW-1185">Reference proteome</keyword>
<name>X6N479_RETFI</name>
<reference evidence="2 3" key="1">
    <citation type="journal article" date="2013" name="Curr. Biol.">
        <title>The Genome of the Foraminiferan Reticulomyxa filosa.</title>
        <authorList>
            <person name="Glockner G."/>
            <person name="Hulsmann N."/>
            <person name="Schleicher M."/>
            <person name="Noegel A.A."/>
            <person name="Eichinger L."/>
            <person name="Gallinger C."/>
            <person name="Pawlowski J."/>
            <person name="Sierra R."/>
            <person name="Euteneuer U."/>
            <person name="Pillet L."/>
            <person name="Moustafa A."/>
            <person name="Platzer M."/>
            <person name="Groth M."/>
            <person name="Szafranski K."/>
            <person name="Schliwa M."/>
        </authorList>
    </citation>
    <scope>NUCLEOTIDE SEQUENCE [LARGE SCALE GENOMIC DNA]</scope>
</reference>
<feature type="domain" description="OTU" evidence="1">
    <location>
        <begin position="254"/>
        <end position="292"/>
    </location>
</feature>
<gene>
    <name evidence="2" type="ORF">RFI_16114</name>
</gene>
<proteinExistence type="predicted"/>
<feature type="non-terminal residue" evidence="2">
    <location>
        <position position="292"/>
    </location>
</feature>
<dbReference type="InterPro" id="IPR038765">
    <property type="entry name" value="Papain-like_cys_pep_sf"/>
</dbReference>
<dbReference type="Gene3D" id="3.90.70.80">
    <property type="match status" value="1"/>
</dbReference>
<comment type="caution">
    <text evidence="2">The sequence shown here is derived from an EMBL/GenBank/DDBJ whole genome shotgun (WGS) entry which is preliminary data.</text>
</comment>
<sequence length="292" mass="34808">MGSTLKVHYEGWSRKWDCYSDYKQELYRFARAGSISKRQAHRFRQLKKGDFVDINPKMRHEGWVVGEIRRKDKKSGQVQVVYEKDNKNYLFWAHLDDNESIAEFMTESGNVNRSQIDVEKHIKHKDDQQQVPEAKRVRSKKKPTDSETLLQIRAQKFFKVENEVIDNKYVIGDWLEVQDVRSEQWFPGTVIDKENNWIVVHYDGFSSKYDQSLHVVKMKQWLRGLGEGLEPDEIELEIKEEMQNFIQGLKDWKWELLTIEADGNCLYRSFAQEVYGDQKEHMKVRAECIEYM</sequence>
<organism evidence="2 3">
    <name type="scientific">Reticulomyxa filosa</name>
    <dbReference type="NCBI Taxonomy" id="46433"/>
    <lineage>
        <taxon>Eukaryota</taxon>
        <taxon>Sar</taxon>
        <taxon>Rhizaria</taxon>
        <taxon>Retaria</taxon>
        <taxon>Foraminifera</taxon>
        <taxon>Monothalamids</taxon>
        <taxon>Reticulomyxidae</taxon>
        <taxon>Reticulomyxa</taxon>
    </lineage>
</organism>
<dbReference type="Proteomes" id="UP000023152">
    <property type="component" value="Unassembled WGS sequence"/>
</dbReference>
<evidence type="ECO:0000259" key="1">
    <source>
        <dbReference type="PROSITE" id="PS50802"/>
    </source>
</evidence>
<dbReference type="EMBL" id="ASPP01011943">
    <property type="protein sequence ID" value="ETO21090.1"/>
    <property type="molecule type" value="Genomic_DNA"/>
</dbReference>
<evidence type="ECO:0000313" key="3">
    <source>
        <dbReference type="Proteomes" id="UP000023152"/>
    </source>
</evidence>
<dbReference type="SUPFAM" id="SSF63748">
    <property type="entry name" value="Tudor/PWWP/MBT"/>
    <property type="match status" value="1"/>
</dbReference>
<evidence type="ECO:0000313" key="2">
    <source>
        <dbReference type="EMBL" id="ETO21090.1"/>
    </source>
</evidence>
<dbReference type="Gene3D" id="2.30.30.140">
    <property type="match status" value="1"/>
</dbReference>